<proteinExistence type="predicted"/>
<name>A0ABN1ETM9_9ACTN</name>
<comment type="caution">
    <text evidence="1">The sequence shown here is derived from an EMBL/GenBank/DDBJ whole genome shotgun (WGS) entry which is preliminary data.</text>
</comment>
<organism evidence="1 2">
    <name type="scientific">Actinomadura livida</name>
    <dbReference type="NCBI Taxonomy" id="79909"/>
    <lineage>
        <taxon>Bacteria</taxon>
        <taxon>Bacillati</taxon>
        <taxon>Actinomycetota</taxon>
        <taxon>Actinomycetes</taxon>
        <taxon>Streptosporangiales</taxon>
        <taxon>Thermomonosporaceae</taxon>
        <taxon>Actinomadura</taxon>
    </lineage>
</organism>
<accession>A0ABN1ETM9</accession>
<dbReference type="EMBL" id="BAAAHD010000034">
    <property type="protein sequence ID" value="GAA0574127.1"/>
    <property type="molecule type" value="Genomic_DNA"/>
</dbReference>
<protein>
    <submittedName>
        <fullName evidence="1">Uncharacterized protein</fullName>
    </submittedName>
</protein>
<sequence length="76" mass="7786">MGFVLSSQVVPAGAADPAVPIARTLAEPVYGIFTGAVPRHLTCPNGQVNHWNARCPIVARRAPEPGRAGDGKGALG</sequence>
<gene>
    <name evidence="1" type="ORF">GCM10009546_41030</name>
</gene>
<reference evidence="1 2" key="1">
    <citation type="journal article" date="2019" name="Int. J. Syst. Evol. Microbiol.">
        <title>The Global Catalogue of Microorganisms (GCM) 10K type strain sequencing project: providing services to taxonomists for standard genome sequencing and annotation.</title>
        <authorList>
            <consortium name="The Broad Institute Genomics Platform"/>
            <consortium name="The Broad Institute Genome Sequencing Center for Infectious Disease"/>
            <person name="Wu L."/>
            <person name="Ma J."/>
        </authorList>
    </citation>
    <scope>NUCLEOTIDE SEQUENCE [LARGE SCALE GENOMIC DNA]</scope>
    <source>
        <strain evidence="1 2">JCM 10667</strain>
    </source>
</reference>
<evidence type="ECO:0000313" key="1">
    <source>
        <dbReference type="EMBL" id="GAA0574127.1"/>
    </source>
</evidence>
<dbReference type="Proteomes" id="UP001501427">
    <property type="component" value="Unassembled WGS sequence"/>
</dbReference>
<evidence type="ECO:0000313" key="2">
    <source>
        <dbReference type="Proteomes" id="UP001501427"/>
    </source>
</evidence>
<keyword evidence="2" id="KW-1185">Reference proteome</keyword>